<dbReference type="EMBL" id="MTBP01000002">
    <property type="protein sequence ID" value="POM25084.1"/>
    <property type="molecule type" value="Genomic_DNA"/>
</dbReference>
<organism evidence="3 4">
    <name type="scientific">Actinomadura rubteroloni</name>
    <dbReference type="NCBI Taxonomy" id="1926885"/>
    <lineage>
        <taxon>Bacteria</taxon>
        <taxon>Bacillati</taxon>
        <taxon>Actinomycetota</taxon>
        <taxon>Actinomycetes</taxon>
        <taxon>Streptosporangiales</taxon>
        <taxon>Thermomonosporaceae</taxon>
        <taxon>Actinomadura</taxon>
    </lineage>
</organism>
<evidence type="ECO:0000256" key="2">
    <source>
        <dbReference type="SAM" id="Phobius"/>
    </source>
</evidence>
<protein>
    <submittedName>
        <fullName evidence="3">Conjugative transposon protein TcpC</fullName>
    </submittedName>
</protein>
<evidence type="ECO:0000256" key="1">
    <source>
        <dbReference type="SAM" id="MobiDB-lite"/>
    </source>
</evidence>
<feature type="region of interest" description="Disordered" evidence="1">
    <location>
        <begin position="1"/>
        <end position="44"/>
    </location>
</feature>
<dbReference type="CDD" id="cd16428">
    <property type="entry name" value="TcpC_C"/>
    <property type="match status" value="1"/>
</dbReference>
<keyword evidence="2" id="KW-1133">Transmembrane helix</keyword>
<keyword evidence="2" id="KW-0812">Transmembrane</keyword>
<dbReference type="AlphaFoldDB" id="A0A2P4UJ51"/>
<dbReference type="InterPro" id="IPR035628">
    <property type="entry name" value="TcpC_C"/>
</dbReference>
<keyword evidence="4" id="KW-1185">Reference proteome</keyword>
<dbReference type="InterPro" id="IPR024735">
    <property type="entry name" value="TcpC"/>
</dbReference>
<name>A0A2P4UJ51_9ACTN</name>
<evidence type="ECO:0000313" key="3">
    <source>
        <dbReference type="EMBL" id="POM25084.1"/>
    </source>
</evidence>
<evidence type="ECO:0000313" key="4">
    <source>
        <dbReference type="Proteomes" id="UP000242367"/>
    </source>
</evidence>
<dbReference type="CDD" id="cd16386">
    <property type="entry name" value="TcpC_N"/>
    <property type="match status" value="1"/>
</dbReference>
<dbReference type="Gene3D" id="3.10.450.540">
    <property type="match status" value="1"/>
</dbReference>
<feature type="compositionally biased region" description="Basic and acidic residues" evidence="1">
    <location>
        <begin position="1"/>
        <end position="23"/>
    </location>
</feature>
<sequence>MARRSAVRDGRRTAEADESRTDGFDPSDGVFDPPEPRRDRNRGGRWGGSGGRWWVWLGRAVLWALIIVIVVNGVRAPFERFTASDTPSAERTAAPGKGTGFPASAAGAFALQFAGVYLNYDQKSGPAREAQLRGFLPDGGDGQFGWNGIGKLQVQSVQVAGVDSRDAHNGTVTLLARSQDKWFRLAVPVYAASADAMVVSARPALLPPPARAALPAGGVRDRDTALEDELTPVLAKFFPAYAQSDQASLSRFAAGPALTGLNGSVTFVQVRGVIAPKGQPGERVVTATVAWQVPATGGGAGGGELEQDYRLDMIKKSGNWYVRDVRGVTEPSTP</sequence>
<accession>A0A2P4UJ51</accession>
<feature type="transmembrane region" description="Helical" evidence="2">
    <location>
        <begin position="53"/>
        <end position="74"/>
    </location>
</feature>
<comment type="caution">
    <text evidence="3">The sequence shown here is derived from an EMBL/GenBank/DDBJ whole genome shotgun (WGS) entry which is preliminary data.</text>
</comment>
<reference evidence="3 4" key="1">
    <citation type="journal article" date="2017" name="Chemistry">
        <title>Isolation, Biosynthesis and Chemical Modifications of Rubterolones A-F: Rare Tropolone Alkaloids from Actinomadura sp. 5-2.</title>
        <authorList>
            <person name="Guo H."/>
            <person name="Benndorf R."/>
            <person name="Leichnitz D."/>
            <person name="Klassen J.L."/>
            <person name="Vollmers J."/>
            <person name="Gorls H."/>
            <person name="Steinacker M."/>
            <person name="Weigel C."/>
            <person name="Dahse H.M."/>
            <person name="Kaster A.K."/>
            <person name="de Beer Z.W."/>
            <person name="Poulsen M."/>
            <person name="Beemelmanns C."/>
        </authorList>
    </citation>
    <scope>NUCLEOTIDE SEQUENCE [LARGE SCALE GENOMIC DNA]</scope>
    <source>
        <strain evidence="3 4">5-2</strain>
    </source>
</reference>
<dbReference type="Pfam" id="PF12642">
    <property type="entry name" value="TpcC"/>
    <property type="match status" value="1"/>
</dbReference>
<gene>
    <name evidence="3" type="ORF">BTM25_37260</name>
</gene>
<proteinExistence type="predicted"/>
<dbReference type="Proteomes" id="UP000242367">
    <property type="component" value="Unassembled WGS sequence"/>
</dbReference>
<keyword evidence="2" id="KW-0472">Membrane</keyword>